<dbReference type="PIRSF" id="PIRSF016565">
    <property type="entry name" value="PucC"/>
    <property type="match status" value="1"/>
</dbReference>
<dbReference type="CDD" id="cd06176">
    <property type="entry name" value="MFS_BCD_PucC-like"/>
    <property type="match status" value="1"/>
</dbReference>
<keyword evidence="3 6" id="KW-0812">Transmembrane</keyword>
<dbReference type="PANTHER" id="PTHR23538:SF1">
    <property type="entry name" value="44.5 KD BACTERIOCHLOROPHYLL SYNTHASE SUBUNIT"/>
    <property type="match status" value="1"/>
</dbReference>
<feature type="domain" description="Major facilitator superfamily (MFS) profile" evidence="7">
    <location>
        <begin position="267"/>
        <end position="480"/>
    </location>
</feature>
<feature type="transmembrane region" description="Helical" evidence="6">
    <location>
        <begin position="83"/>
        <end position="106"/>
    </location>
</feature>
<comment type="similarity">
    <text evidence="2">Belongs to the PucC family.</text>
</comment>
<protein>
    <submittedName>
        <fullName evidence="8">MFS transporter</fullName>
    </submittedName>
</protein>
<dbReference type="EMBL" id="PHFL01000059">
    <property type="protein sequence ID" value="RFM23744.1"/>
    <property type="molecule type" value="Genomic_DNA"/>
</dbReference>
<feature type="transmembrane region" description="Helical" evidence="6">
    <location>
        <begin position="366"/>
        <end position="385"/>
    </location>
</feature>
<feature type="transmembrane region" description="Helical" evidence="6">
    <location>
        <begin position="218"/>
        <end position="238"/>
    </location>
</feature>
<dbReference type="AlphaFoldDB" id="A0A395M1F3"/>
<gene>
    <name evidence="8" type="ORF">D0433_09465</name>
</gene>
<feature type="transmembrane region" description="Helical" evidence="6">
    <location>
        <begin position="187"/>
        <end position="206"/>
    </location>
</feature>
<proteinExistence type="inferred from homology"/>
<dbReference type="InterPro" id="IPR026036">
    <property type="entry name" value="PucC"/>
</dbReference>
<organism evidence="8 9">
    <name type="scientific">Candidatus Thermochlorobacter aerophilus</name>
    <dbReference type="NCBI Taxonomy" id="1868324"/>
    <lineage>
        <taxon>Bacteria</taxon>
        <taxon>Pseudomonadati</taxon>
        <taxon>Chlorobiota</taxon>
        <taxon>Chlorobiia</taxon>
        <taxon>Chlorobiales</taxon>
        <taxon>Candidatus Thermochlorobacteriaceae</taxon>
        <taxon>Candidatus Thermochlorobacter</taxon>
    </lineage>
</organism>
<feature type="transmembrane region" description="Helical" evidence="6">
    <location>
        <begin position="314"/>
        <end position="333"/>
    </location>
</feature>
<evidence type="ECO:0000313" key="9">
    <source>
        <dbReference type="Proteomes" id="UP000266389"/>
    </source>
</evidence>
<dbReference type="GO" id="GO:0016020">
    <property type="term" value="C:membrane"/>
    <property type="evidence" value="ECO:0007669"/>
    <property type="project" value="UniProtKB-SubCell"/>
</dbReference>
<evidence type="ECO:0000259" key="7">
    <source>
        <dbReference type="PROSITE" id="PS50850"/>
    </source>
</evidence>
<feature type="transmembrane region" description="Helical" evidence="6">
    <location>
        <begin position="50"/>
        <end position="71"/>
    </location>
</feature>
<evidence type="ECO:0000256" key="2">
    <source>
        <dbReference type="ARBA" id="ARBA00008412"/>
    </source>
</evidence>
<keyword evidence="4 6" id="KW-1133">Transmembrane helix</keyword>
<evidence type="ECO:0000256" key="4">
    <source>
        <dbReference type="ARBA" id="ARBA00022989"/>
    </source>
</evidence>
<feature type="transmembrane region" description="Helical" evidence="6">
    <location>
        <begin position="118"/>
        <end position="140"/>
    </location>
</feature>
<evidence type="ECO:0000256" key="5">
    <source>
        <dbReference type="ARBA" id="ARBA00023136"/>
    </source>
</evidence>
<feature type="transmembrane region" description="Helical" evidence="6">
    <location>
        <begin position="146"/>
        <end position="175"/>
    </location>
</feature>
<feature type="transmembrane region" description="Helical" evidence="6">
    <location>
        <begin position="340"/>
        <end position="360"/>
    </location>
</feature>
<accession>A0A395M1F3</accession>
<comment type="caution">
    <text evidence="8">The sequence shown here is derived from an EMBL/GenBank/DDBJ whole genome shotgun (WGS) entry which is preliminary data.</text>
</comment>
<sequence length="480" mass="52423">MSQLESRTLAPENLTATVKASAHESNAKYDKATGEFEIAELSRVIPLPRVLQICLLQFSTAIVFVLLNSTLNRVMIVEYQIDAWIVGVLIGLHNLMAGIRPVIGYYSDTHLFFGYRRTPHIIVGNLIMVLGVLLSVHGLMLVKGNYAMGITLIVIAFTLYGLGINITGTMFYALLADSAGEKHKAKAVTVGWFVLIFGVILVSGMVSNYLKDFSDERLVSLFWIGGSFAILFTWLAMLGTEKRFAKAHEIVLSKKDDVSFKVAIKTLLANKTVYEFFLFMFITVVAIQGQDVILEPFGAEIFGMSVSETAKLTQLWGMGTMLGILTLGLFFVNRIGKKRTTYLGCVLSAIGFLLVCVSPAVDVGLFKTAVVLLGLGNGALTVGTLTIMMDMTTKENAGVFMGTWGAAQALANFVANTTGGAIRDVSLWLSSSHYIGYATAFTIEMILLFVAVAILRVIDITEFQKRRPAEVLTQVVGRED</sequence>
<dbReference type="Gene3D" id="1.20.1250.20">
    <property type="entry name" value="MFS general substrate transporter like domains"/>
    <property type="match status" value="2"/>
</dbReference>
<name>A0A395M1F3_9BACT</name>
<feature type="transmembrane region" description="Helical" evidence="6">
    <location>
        <begin position="435"/>
        <end position="458"/>
    </location>
</feature>
<dbReference type="GO" id="GO:0022857">
    <property type="term" value="F:transmembrane transporter activity"/>
    <property type="evidence" value="ECO:0007669"/>
    <property type="project" value="InterPro"/>
</dbReference>
<dbReference type="Proteomes" id="UP000266389">
    <property type="component" value="Unassembled WGS sequence"/>
</dbReference>
<comment type="subcellular location">
    <subcellularLocation>
        <location evidence="1">Membrane</location>
        <topology evidence="1">Multi-pass membrane protein</topology>
    </subcellularLocation>
</comment>
<evidence type="ECO:0000256" key="6">
    <source>
        <dbReference type="SAM" id="Phobius"/>
    </source>
</evidence>
<evidence type="ECO:0000313" key="8">
    <source>
        <dbReference type="EMBL" id="RFM23744.1"/>
    </source>
</evidence>
<feature type="transmembrane region" description="Helical" evidence="6">
    <location>
        <begin position="397"/>
        <end position="415"/>
    </location>
</feature>
<feature type="transmembrane region" description="Helical" evidence="6">
    <location>
        <begin position="273"/>
        <end position="294"/>
    </location>
</feature>
<dbReference type="PANTHER" id="PTHR23538">
    <property type="entry name" value="44.5 KD BACTERIOCHLOROPHYLL SYNTHASE SUBUNIT"/>
    <property type="match status" value="1"/>
</dbReference>
<evidence type="ECO:0000256" key="3">
    <source>
        <dbReference type="ARBA" id="ARBA00022692"/>
    </source>
</evidence>
<dbReference type="PROSITE" id="PS50850">
    <property type="entry name" value="MFS"/>
    <property type="match status" value="1"/>
</dbReference>
<dbReference type="InterPro" id="IPR020846">
    <property type="entry name" value="MFS_dom"/>
</dbReference>
<reference evidence="8 9" key="1">
    <citation type="journal article" date="2011" name="ISME J.">
        <title>Community ecology of hot spring cyanobacterial mats: predominant populations and their functional potential.</title>
        <authorList>
            <person name="Klatt C.G."/>
            <person name="Wood J.M."/>
            <person name="Rusch D.B."/>
            <person name="Bateson M.M."/>
            <person name="Hamamura N."/>
            <person name="Heidelberg J.F."/>
            <person name="Grossman A.R."/>
            <person name="Bhaya D."/>
            <person name="Cohan F.M."/>
            <person name="Kuhl M."/>
            <person name="Bryant D.A."/>
            <person name="Ward D.M."/>
        </authorList>
    </citation>
    <scope>NUCLEOTIDE SEQUENCE [LARGE SCALE GENOMIC DNA]</scope>
    <source>
        <strain evidence="8">OS</strain>
    </source>
</reference>
<dbReference type="InterPro" id="IPR004896">
    <property type="entry name" value="PucC-rel"/>
</dbReference>
<dbReference type="SUPFAM" id="SSF103473">
    <property type="entry name" value="MFS general substrate transporter"/>
    <property type="match status" value="1"/>
</dbReference>
<evidence type="ECO:0000256" key="1">
    <source>
        <dbReference type="ARBA" id="ARBA00004141"/>
    </source>
</evidence>
<dbReference type="InterPro" id="IPR036259">
    <property type="entry name" value="MFS_trans_sf"/>
</dbReference>
<dbReference type="Pfam" id="PF03209">
    <property type="entry name" value="PUCC"/>
    <property type="match status" value="1"/>
</dbReference>
<keyword evidence="5 6" id="KW-0472">Membrane</keyword>